<dbReference type="InterPro" id="IPR028592">
    <property type="entry name" value="QTRTD1"/>
</dbReference>
<reference evidence="7 8" key="1">
    <citation type="journal article" date="2021" name="BMC Genomics">
        <title>Telomere-to-telomere genome assembly of asparaginase-producing Trichoderma simmonsii.</title>
        <authorList>
            <person name="Chung D."/>
            <person name="Kwon Y.M."/>
            <person name="Yang Y."/>
        </authorList>
    </citation>
    <scope>NUCLEOTIDE SEQUENCE [LARGE SCALE GENOMIC DNA]</scope>
    <source>
        <strain evidence="7 8">GH-Sj1</strain>
    </source>
</reference>
<name>A0A8G0LPN4_9HYPO</name>
<comment type="similarity">
    <text evidence="5">Belongs to the queuine tRNA-ribosyltransferase family. QTRT2 subfamily.</text>
</comment>
<protein>
    <recommendedName>
        <fullName evidence="5">Queuine tRNA-ribosyltransferase accessory subunit 2</fullName>
    </recommendedName>
    <alternativeName>
        <fullName evidence="5">Queuine tRNA-ribosyltransferase domain-containing protein 1</fullName>
    </alternativeName>
</protein>
<dbReference type="InterPro" id="IPR050852">
    <property type="entry name" value="Queuine_tRNA-ribosyltrfase"/>
</dbReference>
<dbReference type="EMBL" id="CP075870">
    <property type="protein sequence ID" value="QYT05837.1"/>
    <property type="molecule type" value="Genomic_DNA"/>
</dbReference>
<feature type="binding site" evidence="5">
    <location>
        <position position="368"/>
    </location>
    <ligand>
        <name>Zn(2+)</name>
        <dbReference type="ChEBI" id="CHEBI:29105"/>
    </ligand>
</feature>
<dbReference type="PANTHER" id="PTHR46064">
    <property type="entry name" value="QUEUINE TRNA-RIBOSYLTRANSFERASE ACCESSORY SUBUNIT 2"/>
    <property type="match status" value="1"/>
</dbReference>
<sequence length="484" mass="53215">MSDPNLENSSDMSGRKIFELISSAAADGSAARLGKLSFPGKKVVETPNFFAVTSRGAIPHLTPDNLKRHTSVNGVYMALEDFIEKKEPPIQHTPGGEGSRRLHRFTALPSNTFSVLGPRRCPAITTPFGNTPKALAVFTSTGFRNVTVPEFATYVRSLQPDIVLPMADLPHTSATPSSKKLVRMVERTEVWLDEFLGKLASSKPTDSLDSSVFAPVLPVEYPIQWDYLRHLSEDVFGKLDGLAVYDANLLPDLVNYPPLAPLPKLCMDPPKTPQEVLRQISLGIDICTLSFANITSDAGVAMTFTFPSPSVDEVRPLGINMWSPEHNTAVVPLVEGCQCYTCAKHHRAYLHHLLNAKEMLGWNLLQIHNHHIVNEFFVGIRQALAEGQAVFEEEARRFIASYEPVFPEGTGERPRARGYHFKSEADADRINKPAWKDLEKGTASAQITNLAESGTPSGESQDATPVEVVNVEEAVATLSINQHE</sequence>
<organism evidence="7 8">
    <name type="scientific">Trichoderma simmonsii</name>
    <dbReference type="NCBI Taxonomy" id="1491479"/>
    <lineage>
        <taxon>Eukaryota</taxon>
        <taxon>Fungi</taxon>
        <taxon>Dikarya</taxon>
        <taxon>Ascomycota</taxon>
        <taxon>Pezizomycotina</taxon>
        <taxon>Sordariomycetes</taxon>
        <taxon>Hypocreomycetidae</taxon>
        <taxon>Hypocreales</taxon>
        <taxon>Hypocreaceae</taxon>
        <taxon>Trichoderma</taxon>
    </lineage>
</organism>
<dbReference type="InterPro" id="IPR036511">
    <property type="entry name" value="TGT-like_sf"/>
</dbReference>
<dbReference type="Proteomes" id="UP000826661">
    <property type="component" value="Chromosome VII"/>
</dbReference>
<dbReference type="AlphaFoldDB" id="A0A8G0LPN4"/>
<dbReference type="SUPFAM" id="SSF51713">
    <property type="entry name" value="tRNA-guanine transglycosylase"/>
    <property type="match status" value="1"/>
</dbReference>
<dbReference type="InterPro" id="IPR002616">
    <property type="entry name" value="tRNA_ribo_trans-like"/>
</dbReference>
<dbReference type="PANTHER" id="PTHR46064:SF1">
    <property type="entry name" value="QUEUINE TRNA-RIBOSYLTRANSFERASE ACCESSORY SUBUNIT 2"/>
    <property type="match status" value="1"/>
</dbReference>
<keyword evidence="8" id="KW-1185">Reference proteome</keyword>
<feature type="binding site" evidence="5">
    <location>
        <position position="337"/>
    </location>
    <ligand>
        <name>Zn(2+)</name>
        <dbReference type="ChEBI" id="CHEBI:29105"/>
    </ligand>
</feature>
<evidence type="ECO:0000256" key="4">
    <source>
        <dbReference type="ARBA" id="ARBA00022833"/>
    </source>
</evidence>
<evidence type="ECO:0000256" key="1">
    <source>
        <dbReference type="ARBA" id="ARBA00022490"/>
    </source>
</evidence>
<comment type="function">
    <text evidence="5">Non-catalytic subunit of the queuine tRNA-ribosyltransferase (TGT) that catalyzes the base-exchange of a guanine (G) residue with queuine (Q) at position 34 (anticodon wobble position) in tRNAs with GU(N) anticodons (tRNA-Asp, -Asn, -His and -Tyr), resulting in the hypermodified nucleoside queuosine (7-(((4,5-cis-dihydroxy-2-cyclopenten-1-yl)amino)methyl)-7-deazaguanosine).</text>
</comment>
<accession>A0A8G0LPN4</accession>
<evidence type="ECO:0000313" key="8">
    <source>
        <dbReference type="Proteomes" id="UP000826661"/>
    </source>
</evidence>
<feature type="binding site" evidence="5">
    <location>
        <position position="339"/>
    </location>
    <ligand>
        <name>Zn(2+)</name>
        <dbReference type="ChEBI" id="CHEBI:29105"/>
    </ligand>
</feature>
<evidence type="ECO:0000259" key="6">
    <source>
        <dbReference type="Pfam" id="PF01702"/>
    </source>
</evidence>
<dbReference type="GO" id="GO:0008479">
    <property type="term" value="F:tRNA-guanosine(34) queuine transglycosylase activity"/>
    <property type="evidence" value="ECO:0007669"/>
    <property type="project" value="UniProtKB-UniRule"/>
</dbReference>
<comment type="subunit">
    <text evidence="5">Heterodimer of a catalytic subunit and an accessory subunit.</text>
</comment>
<dbReference type="Gene3D" id="3.20.20.105">
    <property type="entry name" value="Queuine tRNA-ribosyltransferase-like"/>
    <property type="match status" value="1"/>
</dbReference>
<comment type="subcellular location">
    <subcellularLocation>
        <location evidence="5">Cytoplasm</location>
    </subcellularLocation>
</comment>
<keyword evidence="2 5" id="KW-0819">tRNA processing</keyword>
<keyword evidence="4 5" id="KW-0862">Zinc</keyword>
<dbReference type="Pfam" id="PF01702">
    <property type="entry name" value="TGT"/>
    <property type="match status" value="1"/>
</dbReference>
<comment type="cofactor">
    <cofactor evidence="5">
        <name>Zn(2+)</name>
        <dbReference type="ChEBI" id="CHEBI:29105"/>
    </cofactor>
    <text evidence="5">Binds 1 zinc ion per subunit.</text>
</comment>
<feature type="domain" description="tRNA-guanine(15) transglycosylase-like" evidence="6">
    <location>
        <begin position="30"/>
        <end position="403"/>
    </location>
</feature>
<keyword evidence="3 5" id="KW-0479">Metal-binding</keyword>
<dbReference type="GO" id="GO:0006400">
    <property type="term" value="P:tRNA modification"/>
    <property type="evidence" value="ECO:0007669"/>
    <property type="project" value="InterPro"/>
</dbReference>
<evidence type="ECO:0000256" key="5">
    <source>
        <dbReference type="HAMAP-Rule" id="MF_03043"/>
    </source>
</evidence>
<feature type="binding site" evidence="5">
    <location>
        <position position="342"/>
    </location>
    <ligand>
        <name>Zn(2+)</name>
        <dbReference type="ChEBI" id="CHEBI:29105"/>
    </ligand>
</feature>
<evidence type="ECO:0000313" key="7">
    <source>
        <dbReference type="EMBL" id="QYT05837.1"/>
    </source>
</evidence>
<dbReference type="GO" id="GO:0046872">
    <property type="term" value="F:metal ion binding"/>
    <property type="evidence" value="ECO:0007669"/>
    <property type="project" value="UniProtKB-KW"/>
</dbReference>
<proteinExistence type="inferred from homology"/>
<evidence type="ECO:0000256" key="3">
    <source>
        <dbReference type="ARBA" id="ARBA00022723"/>
    </source>
</evidence>
<evidence type="ECO:0000256" key="2">
    <source>
        <dbReference type="ARBA" id="ARBA00022694"/>
    </source>
</evidence>
<dbReference type="HAMAP" id="MF_03043">
    <property type="entry name" value="QTRT2"/>
    <property type="match status" value="1"/>
</dbReference>
<dbReference type="GO" id="GO:0005737">
    <property type="term" value="C:cytoplasm"/>
    <property type="evidence" value="ECO:0007669"/>
    <property type="project" value="UniProtKB-SubCell"/>
</dbReference>
<keyword evidence="1 5" id="KW-0963">Cytoplasm</keyword>
<dbReference type="NCBIfam" id="TIGR00449">
    <property type="entry name" value="tgt_general"/>
    <property type="match status" value="1"/>
</dbReference>
<gene>
    <name evidence="7" type="ORF">H0G86_012718</name>
</gene>